<proteinExistence type="predicted"/>
<keyword evidence="2" id="KW-1185">Reference proteome</keyword>
<gene>
    <name evidence="1" type="ORF">LSTR_LSTR012524</name>
</gene>
<evidence type="ECO:0000313" key="2">
    <source>
        <dbReference type="Proteomes" id="UP000291343"/>
    </source>
</evidence>
<accession>A0A482XM53</accession>
<sequence>MDGKKTPQRKRAASESKTEPFYRILTQKKALPLVCGSILKLQNNQGVTPKQIMTFLTKNSILREEQNRVVTRTLKQALKDNILVNYNDHYKLNFENQSLVKNIARSYRKYKGGADKANLSILKKVLRDPLPLPESQESD</sequence>
<comment type="caution">
    <text evidence="1">The sequence shown here is derived from an EMBL/GenBank/DDBJ whole genome shotgun (WGS) entry which is preliminary data.</text>
</comment>
<protein>
    <recommendedName>
        <fullName evidence="3">H15 domain-containing protein</fullName>
    </recommendedName>
</protein>
<organism evidence="1 2">
    <name type="scientific">Laodelphax striatellus</name>
    <name type="common">Small brown planthopper</name>
    <name type="synonym">Delphax striatella</name>
    <dbReference type="NCBI Taxonomy" id="195883"/>
    <lineage>
        <taxon>Eukaryota</taxon>
        <taxon>Metazoa</taxon>
        <taxon>Ecdysozoa</taxon>
        <taxon>Arthropoda</taxon>
        <taxon>Hexapoda</taxon>
        <taxon>Insecta</taxon>
        <taxon>Pterygota</taxon>
        <taxon>Neoptera</taxon>
        <taxon>Paraneoptera</taxon>
        <taxon>Hemiptera</taxon>
        <taxon>Auchenorrhyncha</taxon>
        <taxon>Fulgoroidea</taxon>
        <taxon>Delphacidae</taxon>
        <taxon>Criomorphinae</taxon>
        <taxon>Laodelphax</taxon>
    </lineage>
</organism>
<dbReference type="InParanoid" id="A0A482XM53"/>
<reference evidence="1 2" key="1">
    <citation type="journal article" date="2017" name="Gigascience">
        <title>Genome sequence of the small brown planthopper, Laodelphax striatellus.</title>
        <authorList>
            <person name="Zhu J."/>
            <person name="Jiang F."/>
            <person name="Wang X."/>
            <person name="Yang P."/>
            <person name="Bao Y."/>
            <person name="Zhao W."/>
            <person name="Wang W."/>
            <person name="Lu H."/>
            <person name="Wang Q."/>
            <person name="Cui N."/>
            <person name="Li J."/>
            <person name="Chen X."/>
            <person name="Luo L."/>
            <person name="Yu J."/>
            <person name="Kang L."/>
            <person name="Cui F."/>
        </authorList>
    </citation>
    <scope>NUCLEOTIDE SEQUENCE [LARGE SCALE GENOMIC DNA]</scope>
    <source>
        <strain evidence="1">Lst14</strain>
    </source>
</reference>
<evidence type="ECO:0000313" key="1">
    <source>
        <dbReference type="EMBL" id="RZF46449.1"/>
    </source>
</evidence>
<dbReference type="SMR" id="A0A482XM53"/>
<name>A0A482XM53_LAOST</name>
<evidence type="ECO:0008006" key="3">
    <source>
        <dbReference type="Google" id="ProtNLM"/>
    </source>
</evidence>
<dbReference type="Proteomes" id="UP000291343">
    <property type="component" value="Unassembled WGS sequence"/>
</dbReference>
<dbReference type="AlphaFoldDB" id="A0A482XM53"/>
<dbReference type="EMBL" id="QKKF02006307">
    <property type="protein sequence ID" value="RZF46449.1"/>
    <property type="molecule type" value="Genomic_DNA"/>
</dbReference>